<dbReference type="EMBL" id="SNRW01025943">
    <property type="protein sequence ID" value="KAA6361155.1"/>
    <property type="molecule type" value="Genomic_DNA"/>
</dbReference>
<dbReference type="Pfam" id="PF07780">
    <property type="entry name" value="Spb1_C"/>
    <property type="match status" value="1"/>
</dbReference>
<gene>
    <name evidence="3" type="ORF">EZS28_043317</name>
</gene>
<reference evidence="3 4" key="1">
    <citation type="submission" date="2019-03" db="EMBL/GenBank/DDBJ databases">
        <title>Single cell metagenomics reveals metabolic interactions within the superorganism composed of flagellate Streblomastix strix and complex community of Bacteroidetes bacteria on its surface.</title>
        <authorList>
            <person name="Treitli S.C."/>
            <person name="Kolisko M."/>
            <person name="Husnik F."/>
            <person name="Keeling P."/>
            <person name="Hampl V."/>
        </authorList>
    </citation>
    <scope>NUCLEOTIDE SEQUENCE [LARGE SCALE GENOMIC DNA]</scope>
    <source>
        <strain evidence="3">ST1C</strain>
    </source>
</reference>
<feature type="region of interest" description="Disordered" evidence="1">
    <location>
        <begin position="121"/>
        <end position="182"/>
    </location>
</feature>
<dbReference type="GO" id="GO:0005634">
    <property type="term" value="C:nucleus"/>
    <property type="evidence" value="ECO:0007669"/>
    <property type="project" value="InterPro"/>
</dbReference>
<dbReference type="Proteomes" id="UP000324800">
    <property type="component" value="Unassembled WGS sequence"/>
</dbReference>
<dbReference type="GO" id="GO:0006364">
    <property type="term" value="P:rRNA processing"/>
    <property type="evidence" value="ECO:0007669"/>
    <property type="project" value="InterPro"/>
</dbReference>
<proteinExistence type="predicted"/>
<dbReference type="AlphaFoldDB" id="A0A5J4TUS6"/>
<feature type="domain" description="Ribosomal RNA methyltransferase SPB1-like C-terminal" evidence="2">
    <location>
        <begin position="14"/>
        <end position="157"/>
    </location>
</feature>
<evidence type="ECO:0000313" key="3">
    <source>
        <dbReference type="EMBL" id="KAA6361155.1"/>
    </source>
</evidence>
<accession>A0A5J4TUS6</accession>
<sequence>SFIKGSINDSTDVRERQPKWFIDDEKRNFFPIKPESKETAARYKEQLREMNERPIKKIAEAKARRRHKALRQLKTADAVATKAIDNIGLTEAERGRELKRAAKLASKVKRPGKQVIVGAGAKPGKKERKNKKQGYIKKGKAHVVDRRMKKDKQRFPRTTKGTKMKKAKAKAKIMRIQKKKQR</sequence>
<feature type="compositionally biased region" description="Basic residues" evidence="1">
    <location>
        <begin position="149"/>
        <end position="182"/>
    </location>
</feature>
<evidence type="ECO:0000313" key="4">
    <source>
        <dbReference type="Proteomes" id="UP000324800"/>
    </source>
</evidence>
<evidence type="ECO:0000259" key="2">
    <source>
        <dbReference type="Pfam" id="PF07780"/>
    </source>
</evidence>
<evidence type="ECO:0000256" key="1">
    <source>
        <dbReference type="SAM" id="MobiDB-lite"/>
    </source>
</evidence>
<protein>
    <recommendedName>
        <fullName evidence="2">Ribosomal RNA methyltransferase SPB1-like C-terminal domain-containing protein</fullName>
    </recommendedName>
</protein>
<dbReference type="InterPro" id="IPR012920">
    <property type="entry name" value="rRNA_MeTfrase_SPB1-like_C"/>
</dbReference>
<organism evidence="3 4">
    <name type="scientific">Streblomastix strix</name>
    <dbReference type="NCBI Taxonomy" id="222440"/>
    <lineage>
        <taxon>Eukaryota</taxon>
        <taxon>Metamonada</taxon>
        <taxon>Preaxostyla</taxon>
        <taxon>Oxymonadida</taxon>
        <taxon>Streblomastigidae</taxon>
        <taxon>Streblomastix</taxon>
    </lineage>
</organism>
<dbReference type="GO" id="GO:0008168">
    <property type="term" value="F:methyltransferase activity"/>
    <property type="evidence" value="ECO:0007669"/>
    <property type="project" value="InterPro"/>
</dbReference>
<name>A0A5J4TUS6_9EUKA</name>
<dbReference type="OrthoDB" id="1287559at2759"/>
<feature type="non-terminal residue" evidence="3">
    <location>
        <position position="1"/>
    </location>
</feature>
<comment type="caution">
    <text evidence="3">The sequence shown here is derived from an EMBL/GenBank/DDBJ whole genome shotgun (WGS) entry which is preliminary data.</text>
</comment>
<feature type="compositionally biased region" description="Basic residues" evidence="1">
    <location>
        <begin position="123"/>
        <end position="141"/>
    </location>
</feature>